<reference evidence="11 12" key="2">
    <citation type="submission" date="2018-09" db="EMBL/GenBank/DDBJ databases">
        <title>Genome of Sphaerochaeta halotolerans strain 4-11.</title>
        <authorList>
            <person name="Nazina T.N."/>
            <person name="Sokolova D.S."/>
        </authorList>
    </citation>
    <scope>NUCLEOTIDE SEQUENCE [LARGE SCALE GENOMIC DNA]</scope>
    <source>
        <strain evidence="11 12">4-11</strain>
    </source>
</reference>
<dbReference type="PANTHER" id="PTHR21342:SF1">
    <property type="entry name" value="PHOSPHOPANTETHEINE ADENYLYLTRANSFERASE"/>
    <property type="match status" value="1"/>
</dbReference>
<dbReference type="Proteomes" id="UP000264002">
    <property type="component" value="Unassembled WGS sequence"/>
</dbReference>
<evidence type="ECO:0000256" key="8">
    <source>
        <dbReference type="ARBA" id="ARBA00029346"/>
    </source>
</evidence>
<dbReference type="GO" id="GO:0015937">
    <property type="term" value="P:coenzyme A biosynthetic process"/>
    <property type="evidence" value="ECO:0007669"/>
    <property type="project" value="UniProtKB-UniRule"/>
</dbReference>
<evidence type="ECO:0000259" key="10">
    <source>
        <dbReference type="Pfam" id="PF01467"/>
    </source>
</evidence>
<feature type="binding site" evidence="9">
    <location>
        <position position="13"/>
    </location>
    <ligand>
        <name>substrate</name>
    </ligand>
</feature>
<feature type="binding site" evidence="9">
    <location>
        <position position="45"/>
    </location>
    <ligand>
        <name>substrate</name>
    </ligand>
</feature>
<evidence type="ECO:0000256" key="4">
    <source>
        <dbReference type="ARBA" id="ARBA00022741"/>
    </source>
</evidence>
<dbReference type="RefSeq" id="WP_117331299.1">
    <property type="nucleotide sequence ID" value="NZ_QUWK01000015.1"/>
</dbReference>
<feature type="binding site" evidence="9">
    <location>
        <position position="91"/>
    </location>
    <ligand>
        <name>substrate</name>
    </ligand>
</feature>
<comment type="function">
    <text evidence="9">Reversibly transfers an adenylyl group from ATP to 4'-phosphopantetheine, yielding dephospho-CoA (dPCoA) and pyrophosphate.</text>
</comment>
<dbReference type="GO" id="GO:0004595">
    <property type="term" value="F:pantetheine-phosphate adenylyltransferase activity"/>
    <property type="evidence" value="ECO:0007669"/>
    <property type="project" value="UniProtKB-UniRule"/>
</dbReference>
<dbReference type="UniPathway" id="UPA00241">
    <property type="reaction ID" value="UER00355"/>
</dbReference>
<evidence type="ECO:0000256" key="9">
    <source>
        <dbReference type="HAMAP-Rule" id="MF_00151"/>
    </source>
</evidence>
<dbReference type="CDD" id="cd02163">
    <property type="entry name" value="PPAT"/>
    <property type="match status" value="1"/>
</dbReference>
<evidence type="ECO:0000313" key="11">
    <source>
        <dbReference type="EMBL" id="RFU93922.1"/>
    </source>
</evidence>
<evidence type="ECO:0000256" key="6">
    <source>
        <dbReference type="ARBA" id="ARBA00022842"/>
    </source>
</evidence>
<dbReference type="InterPro" id="IPR004821">
    <property type="entry name" value="Cyt_trans-like"/>
</dbReference>
<comment type="catalytic activity">
    <reaction evidence="8 9">
        <text>(R)-4'-phosphopantetheine + ATP + H(+) = 3'-dephospho-CoA + diphosphate</text>
        <dbReference type="Rhea" id="RHEA:19801"/>
        <dbReference type="ChEBI" id="CHEBI:15378"/>
        <dbReference type="ChEBI" id="CHEBI:30616"/>
        <dbReference type="ChEBI" id="CHEBI:33019"/>
        <dbReference type="ChEBI" id="CHEBI:57328"/>
        <dbReference type="ChEBI" id="CHEBI:61723"/>
        <dbReference type="EC" id="2.7.7.3"/>
    </reaction>
</comment>
<comment type="pathway">
    <text evidence="9">Cofactor biosynthesis; coenzyme A biosynthesis; CoA from (R)-pantothenate: step 4/5.</text>
</comment>
<evidence type="ECO:0000313" key="12">
    <source>
        <dbReference type="Proteomes" id="UP000264002"/>
    </source>
</evidence>
<dbReference type="InterPro" id="IPR014729">
    <property type="entry name" value="Rossmann-like_a/b/a_fold"/>
</dbReference>
<evidence type="ECO:0000256" key="2">
    <source>
        <dbReference type="ARBA" id="ARBA00022679"/>
    </source>
</evidence>
<evidence type="ECO:0000256" key="7">
    <source>
        <dbReference type="ARBA" id="ARBA00022993"/>
    </source>
</evidence>
<keyword evidence="4 9" id="KW-0547">Nucleotide-binding</keyword>
<evidence type="ECO:0000256" key="1">
    <source>
        <dbReference type="ARBA" id="ARBA00022490"/>
    </source>
</evidence>
<feature type="binding site" evidence="9">
    <location>
        <begin position="92"/>
        <end position="94"/>
    </location>
    <ligand>
        <name>ATP</name>
        <dbReference type="ChEBI" id="CHEBI:30616"/>
    </ligand>
</feature>
<proteinExistence type="inferred from homology"/>
<dbReference type="NCBIfam" id="TIGR01510">
    <property type="entry name" value="coaD_prev_kdtB"/>
    <property type="match status" value="1"/>
</dbReference>
<evidence type="ECO:0000256" key="5">
    <source>
        <dbReference type="ARBA" id="ARBA00022840"/>
    </source>
</evidence>
<keyword evidence="6 9" id="KW-0460">Magnesium</keyword>
<dbReference type="Gene3D" id="3.40.50.620">
    <property type="entry name" value="HUPs"/>
    <property type="match status" value="1"/>
</dbReference>
<name>A0A372MDS5_9SPIR</name>
<evidence type="ECO:0000256" key="3">
    <source>
        <dbReference type="ARBA" id="ARBA00022695"/>
    </source>
</evidence>
<organism evidence="11 12">
    <name type="scientific">Sphaerochaeta halotolerans</name>
    <dbReference type="NCBI Taxonomy" id="2293840"/>
    <lineage>
        <taxon>Bacteria</taxon>
        <taxon>Pseudomonadati</taxon>
        <taxon>Spirochaetota</taxon>
        <taxon>Spirochaetia</taxon>
        <taxon>Spirochaetales</taxon>
        <taxon>Sphaerochaetaceae</taxon>
        <taxon>Sphaerochaeta</taxon>
    </lineage>
</organism>
<comment type="subcellular location">
    <subcellularLocation>
        <location evidence="9">Cytoplasm</location>
    </subcellularLocation>
</comment>
<dbReference type="HAMAP" id="MF_00151">
    <property type="entry name" value="PPAT_bact"/>
    <property type="match status" value="1"/>
</dbReference>
<comment type="similarity">
    <text evidence="9">Belongs to the bacterial CoaD family.</text>
</comment>
<dbReference type="OrthoDB" id="9806661at2"/>
<dbReference type="Pfam" id="PF01467">
    <property type="entry name" value="CTP_transf_like"/>
    <property type="match status" value="1"/>
</dbReference>
<dbReference type="GO" id="GO:0005524">
    <property type="term" value="F:ATP binding"/>
    <property type="evidence" value="ECO:0007669"/>
    <property type="project" value="UniProtKB-KW"/>
</dbReference>
<feature type="domain" description="Cytidyltransferase-like" evidence="10">
    <location>
        <begin position="10"/>
        <end position="137"/>
    </location>
</feature>
<keyword evidence="5 9" id="KW-0067">ATP-binding</keyword>
<dbReference type="PRINTS" id="PR01020">
    <property type="entry name" value="LPSBIOSNTHSS"/>
</dbReference>
<comment type="caution">
    <text evidence="11">The sequence shown here is derived from an EMBL/GenBank/DDBJ whole genome shotgun (WGS) entry which is preliminary data.</text>
</comment>
<accession>A0A372MDS5</accession>
<comment type="cofactor">
    <cofactor evidence="9">
        <name>Mg(2+)</name>
        <dbReference type="ChEBI" id="CHEBI:18420"/>
    </cofactor>
</comment>
<dbReference type="SUPFAM" id="SSF52374">
    <property type="entry name" value="Nucleotidylyl transferase"/>
    <property type="match status" value="1"/>
</dbReference>
<dbReference type="GO" id="GO:0005737">
    <property type="term" value="C:cytoplasm"/>
    <property type="evidence" value="ECO:0007669"/>
    <property type="project" value="UniProtKB-SubCell"/>
</dbReference>
<feature type="binding site" evidence="9">
    <location>
        <position position="77"/>
    </location>
    <ligand>
        <name>substrate</name>
    </ligand>
</feature>
<feature type="binding site" evidence="9">
    <location>
        <begin position="127"/>
        <end position="133"/>
    </location>
    <ligand>
        <name>ATP</name>
        <dbReference type="ChEBI" id="CHEBI:30616"/>
    </ligand>
</feature>
<dbReference type="EC" id="2.7.7.3" evidence="9"/>
<sequence length="166" mass="18972">MNRKERIAMLPGSFDPPTNGHIDIIERSSHLFEKLFVVVADNVQKQCLFTADERMDMLKEILKDHENIEVVSYRGLVVDFAREHGVGVMVRGVRALVDFGYEFELAMTNKQLNPDLEVLFMPTSPKYFQLRSSAIKEMAAYGADISPMVPPLVVQMMRNRIKLLTL</sequence>
<keyword evidence="7 9" id="KW-0173">Coenzyme A biosynthesis</keyword>
<feature type="binding site" evidence="9">
    <location>
        <position position="21"/>
    </location>
    <ligand>
        <name>ATP</name>
        <dbReference type="ChEBI" id="CHEBI:30616"/>
    </ligand>
</feature>
<dbReference type="InterPro" id="IPR001980">
    <property type="entry name" value="PPAT"/>
</dbReference>
<keyword evidence="2 9" id="KW-0808">Transferase</keyword>
<comment type="subunit">
    <text evidence="9">Homohexamer.</text>
</comment>
<dbReference type="NCBIfam" id="TIGR00125">
    <property type="entry name" value="cyt_tran_rel"/>
    <property type="match status" value="1"/>
</dbReference>
<keyword evidence="1 9" id="KW-0963">Cytoplasm</keyword>
<keyword evidence="3 9" id="KW-0548">Nucleotidyltransferase</keyword>
<dbReference type="PANTHER" id="PTHR21342">
    <property type="entry name" value="PHOSPHOPANTETHEINE ADENYLYLTRANSFERASE"/>
    <property type="match status" value="1"/>
</dbReference>
<protein>
    <recommendedName>
        <fullName evidence="9">Phosphopantetheine adenylyltransferase</fullName>
        <ecNumber evidence="9">2.7.7.3</ecNumber>
    </recommendedName>
    <alternativeName>
        <fullName evidence="9">Dephospho-CoA pyrophosphorylase</fullName>
    </alternativeName>
    <alternativeName>
        <fullName evidence="9">Pantetheine-phosphate adenylyltransferase</fullName>
        <shortName evidence="9">PPAT</shortName>
    </alternativeName>
</protein>
<reference evidence="12" key="1">
    <citation type="submission" date="2018-08" db="EMBL/GenBank/DDBJ databases">
        <authorList>
            <person name="Grouzdev D.S."/>
            <person name="Krutkina M.S."/>
        </authorList>
    </citation>
    <scope>NUCLEOTIDE SEQUENCE [LARGE SCALE GENOMIC DNA]</scope>
    <source>
        <strain evidence="12">4-11</strain>
    </source>
</reference>
<gene>
    <name evidence="9" type="primary">coaD</name>
    <name evidence="11" type="ORF">DYP60_12220</name>
</gene>
<keyword evidence="12" id="KW-1185">Reference proteome</keyword>
<feature type="site" description="Transition state stabilizer" evidence="9">
    <location>
        <position position="21"/>
    </location>
</feature>
<feature type="binding site" evidence="9">
    <location>
        <position position="102"/>
    </location>
    <ligand>
        <name>ATP</name>
        <dbReference type="ChEBI" id="CHEBI:30616"/>
    </ligand>
</feature>
<dbReference type="AlphaFoldDB" id="A0A372MDS5"/>
<feature type="binding site" evidence="9">
    <location>
        <begin position="13"/>
        <end position="14"/>
    </location>
    <ligand>
        <name>ATP</name>
        <dbReference type="ChEBI" id="CHEBI:30616"/>
    </ligand>
</feature>
<dbReference type="EMBL" id="QUWK01000015">
    <property type="protein sequence ID" value="RFU93922.1"/>
    <property type="molecule type" value="Genomic_DNA"/>
</dbReference>